<dbReference type="GO" id="GO:0004747">
    <property type="term" value="F:ribokinase activity"/>
    <property type="evidence" value="ECO:0007669"/>
    <property type="project" value="UniProtKB-UniRule"/>
</dbReference>
<feature type="binding site" evidence="9">
    <location>
        <position position="278"/>
    </location>
    <ligand>
        <name>K(+)</name>
        <dbReference type="ChEBI" id="CHEBI:29103"/>
    </ligand>
</feature>
<keyword evidence="4 9" id="KW-0418">Kinase</keyword>
<dbReference type="PANTHER" id="PTHR10584">
    <property type="entry name" value="SUGAR KINASE"/>
    <property type="match status" value="1"/>
</dbReference>
<comment type="caution">
    <text evidence="11">The sequence shown here is derived from an EMBL/GenBank/DDBJ whole genome shotgun (WGS) entry which is preliminary data.</text>
</comment>
<dbReference type="Proteomes" id="UP000644699">
    <property type="component" value="Unassembled WGS sequence"/>
</dbReference>
<organism evidence="11 12">
    <name type="scientific">Aureimonas endophytica</name>
    <dbReference type="NCBI Taxonomy" id="2027858"/>
    <lineage>
        <taxon>Bacteria</taxon>
        <taxon>Pseudomonadati</taxon>
        <taxon>Pseudomonadota</taxon>
        <taxon>Alphaproteobacteria</taxon>
        <taxon>Hyphomicrobiales</taxon>
        <taxon>Aurantimonadaceae</taxon>
        <taxon>Aureimonas</taxon>
    </lineage>
</organism>
<keyword evidence="5 9" id="KW-0067">ATP-binding</keyword>
<evidence type="ECO:0000256" key="3">
    <source>
        <dbReference type="ARBA" id="ARBA00022741"/>
    </source>
</evidence>
<comment type="similarity">
    <text evidence="9">Belongs to the carbohydrate kinase PfkB family. Ribokinase subfamily.</text>
</comment>
<feature type="binding site" evidence="9">
    <location>
        <begin position="243"/>
        <end position="244"/>
    </location>
    <ligand>
        <name>ATP</name>
        <dbReference type="ChEBI" id="CHEBI:30616"/>
    </ligand>
</feature>
<feature type="binding site" evidence="9">
    <location>
        <position position="238"/>
    </location>
    <ligand>
        <name>K(+)</name>
        <dbReference type="ChEBI" id="CHEBI:29103"/>
    </ligand>
</feature>
<keyword evidence="9" id="KW-0963">Cytoplasm</keyword>
<comment type="pathway">
    <text evidence="9">Carbohydrate metabolism; D-ribose degradation; D-ribose 5-phosphate from beta-D-ribopyranose: step 2/2.</text>
</comment>
<dbReference type="PANTHER" id="PTHR10584:SF166">
    <property type="entry name" value="RIBOKINASE"/>
    <property type="match status" value="1"/>
</dbReference>
<keyword evidence="8 9" id="KW-0119">Carbohydrate metabolism</keyword>
<feature type="binding site" evidence="9">
    <location>
        <position position="240"/>
    </location>
    <ligand>
        <name>K(+)</name>
        <dbReference type="ChEBI" id="CHEBI:29103"/>
    </ligand>
</feature>
<evidence type="ECO:0000256" key="1">
    <source>
        <dbReference type="ARBA" id="ARBA00022679"/>
    </source>
</evidence>
<evidence type="ECO:0000256" key="6">
    <source>
        <dbReference type="ARBA" id="ARBA00022842"/>
    </source>
</evidence>
<feature type="active site" description="Proton acceptor" evidence="9">
    <location>
        <position position="244"/>
    </location>
</feature>
<keyword evidence="1 9" id="KW-0808">Transferase</keyword>
<evidence type="ECO:0000313" key="12">
    <source>
        <dbReference type="Proteomes" id="UP000644699"/>
    </source>
</evidence>
<dbReference type="InterPro" id="IPR029056">
    <property type="entry name" value="Ribokinase-like"/>
</dbReference>
<reference evidence="11" key="2">
    <citation type="submission" date="2020-09" db="EMBL/GenBank/DDBJ databases">
        <authorList>
            <person name="Sun Q."/>
            <person name="Zhou Y."/>
        </authorList>
    </citation>
    <scope>NUCLEOTIDE SEQUENCE</scope>
    <source>
        <strain evidence="11">CGMCC 1.15367</strain>
    </source>
</reference>
<evidence type="ECO:0000256" key="9">
    <source>
        <dbReference type="HAMAP-Rule" id="MF_01987"/>
    </source>
</evidence>
<name>A0A916ZF39_9HYPH</name>
<proteinExistence type="inferred from homology"/>
<dbReference type="InterPro" id="IPR011877">
    <property type="entry name" value="Ribokinase"/>
</dbReference>
<feature type="binding site" evidence="9">
    <location>
        <begin position="212"/>
        <end position="217"/>
    </location>
    <ligand>
        <name>ATP</name>
        <dbReference type="ChEBI" id="CHEBI:30616"/>
    </ligand>
</feature>
<dbReference type="InterPro" id="IPR002139">
    <property type="entry name" value="Ribo/fructo_kinase"/>
</dbReference>
<evidence type="ECO:0000256" key="8">
    <source>
        <dbReference type="ARBA" id="ARBA00023277"/>
    </source>
</evidence>
<dbReference type="GO" id="GO:0005829">
    <property type="term" value="C:cytosol"/>
    <property type="evidence" value="ECO:0007669"/>
    <property type="project" value="TreeGrafter"/>
</dbReference>
<keyword evidence="2 9" id="KW-0479">Metal-binding</keyword>
<comment type="activity regulation">
    <text evidence="9">Activated by a monovalent cation that binds near, but not in, the active site. The most likely occupant of the site in vivo is potassium. Ion binding induces a conformational change that may alter substrate affinity.</text>
</comment>
<dbReference type="HAMAP" id="MF_01987">
    <property type="entry name" value="Ribokinase"/>
    <property type="match status" value="1"/>
</dbReference>
<comment type="catalytic activity">
    <reaction evidence="9">
        <text>D-ribose + ATP = D-ribose 5-phosphate + ADP + H(+)</text>
        <dbReference type="Rhea" id="RHEA:13697"/>
        <dbReference type="ChEBI" id="CHEBI:15378"/>
        <dbReference type="ChEBI" id="CHEBI:30616"/>
        <dbReference type="ChEBI" id="CHEBI:47013"/>
        <dbReference type="ChEBI" id="CHEBI:78346"/>
        <dbReference type="ChEBI" id="CHEBI:456216"/>
        <dbReference type="EC" id="2.7.1.15"/>
    </reaction>
</comment>
<feature type="binding site" evidence="9">
    <location>
        <position position="181"/>
    </location>
    <ligand>
        <name>ATP</name>
        <dbReference type="ChEBI" id="CHEBI:30616"/>
    </ligand>
</feature>
<sequence length="302" mass="30035">MLLVLGNATIDEAMAVDGWPAPGETVIVGAPRHDLGGKGANQALVAHRAGARLRFVAPVGRDAPGATIAAALAEEGLDPADLIEVAAPTDRSLIFVGRDGENAIASITGAAASLDAGMAEQLAGALGPADQLLLQGNLSARATAAALLVARRRGAATLFNPSPLLPEFRDLLPLVDLVVVNASEGAALVGPMEPAAIVLALREAGAAGAVLTLGGHGVHFAGRAAQGHVPARAVPVVDTTGAGDTFMGVLAAALHYHGFDLAGAVAAANDAAAVTVGRHGTLAAFPSRAEIAAILDRHRATG</sequence>
<keyword evidence="3 9" id="KW-0547">Nucleotide-binding</keyword>
<evidence type="ECO:0000256" key="2">
    <source>
        <dbReference type="ARBA" id="ARBA00022723"/>
    </source>
</evidence>
<dbReference type="GO" id="GO:0019303">
    <property type="term" value="P:D-ribose catabolic process"/>
    <property type="evidence" value="ECO:0007669"/>
    <property type="project" value="UniProtKB-UniRule"/>
</dbReference>
<keyword evidence="6 9" id="KW-0460">Magnesium</keyword>
<comment type="cofactor">
    <cofactor evidence="9">
        <name>Mg(2+)</name>
        <dbReference type="ChEBI" id="CHEBI:18420"/>
    </cofactor>
    <text evidence="9">Requires a divalent cation, most likely magnesium in vivo, as an electrophilic catalyst to aid phosphoryl group transfer. It is the chelate of the metal and the nucleotide that is the actual substrate.</text>
</comment>
<comment type="caution">
    <text evidence="9">Lacks conserved residue(s) required for the propagation of feature annotation.</text>
</comment>
<feature type="binding site" evidence="9">
    <location>
        <position position="269"/>
    </location>
    <ligand>
        <name>ATP</name>
        <dbReference type="ChEBI" id="CHEBI:30616"/>
    </ligand>
</feature>
<evidence type="ECO:0000313" key="11">
    <source>
        <dbReference type="EMBL" id="GGD91809.1"/>
    </source>
</evidence>
<feature type="binding site" evidence="9">
    <location>
        <begin position="9"/>
        <end position="11"/>
    </location>
    <ligand>
        <name>substrate</name>
    </ligand>
</feature>
<dbReference type="PRINTS" id="PR00990">
    <property type="entry name" value="RIBOKINASE"/>
</dbReference>
<protein>
    <recommendedName>
        <fullName evidence="9">Ribokinase</fullName>
        <shortName evidence="9">RK</shortName>
        <ecNumber evidence="9">2.7.1.15</ecNumber>
    </recommendedName>
</protein>
<dbReference type="EMBL" id="BMIQ01000001">
    <property type="protein sequence ID" value="GGD91809.1"/>
    <property type="molecule type" value="Genomic_DNA"/>
</dbReference>
<comment type="function">
    <text evidence="9">Catalyzes the phosphorylation of ribose at O-5 in a reaction requiring ATP and magnesium. The resulting D-ribose-5-phosphate can then be used either for sythesis of nucleotides, histidine, and tryptophan, or as a component of the pentose phosphate pathway.</text>
</comment>
<dbReference type="Gene3D" id="3.40.1190.20">
    <property type="match status" value="1"/>
</dbReference>
<keyword evidence="7 9" id="KW-0630">Potassium</keyword>
<dbReference type="RefSeq" id="WP_188906913.1">
    <property type="nucleotide sequence ID" value="NZ_BMIQ01000001.1"/>
</dbReference>
<reference evidence="11" key="1">
    <citation type="journal article" date="2014" name="Int. J. Syst. Evol. Microbiol.">
        <title>Complete genome sequence of Corynebacterium casei LMG S-19264T (=DSM 44701T), isolated from a smear-ripened cheese.</title>
        <authorList>
            <consortium name="US DOE Joint Genome Institute (JGI-PGF)"/>
            <person name="Walter F."/>
            <person name="Albersmeier A."/>
            <person name="Kalinowski J."/>
            <person name="Ruckert C."/>
        </authorList>
    </citation>
    <scope>NUCLEOTIDE SEQUENCE</scope>
    <source>
        <strain evidence="11">CGMCC 1.15367</strain>
    </source>
</reference>
<evidence type="ECO:0000256" key="7">
    <source>
        <dbReference type="ARBA" id="ARBA00022958"/>
    </source>
</evidence>
<keyword evidence="12" id="KW-1185">Reference proteome</keyword>
<dbReference type="SUPFAM" id="SSF53613">
    <property type="entry name" value="Ribokinase-like"/>
    <property type="match status" value="1"/>
</dbReference>
<dbReference type="GO" id="GO:0046872">
    <property type="term" value="F:metal ion binding"/>
    <property type="evidence" value="ECO:0007669"/>
    <property type="project" value="UniProtKB-KW"/>
</dbReference>
<feature type="binding site" evidence="9">
    <location>
        <begin position="37"/>
        <end position="41"/>
    </location>
    <ligand>
        <name>substrate</name>
    </ligand>
</feature>
<accession>A0A916ZF39</accession>
<evidence type="ECO:0000256" key="5">
    <source>
        <dbReference type="ARBA" id="ARBA00022840"/>
    </source>
</evidence>
<dbReference type="Pfam" id="PF00294">
    <property type="entry name" value="PfkB"/>
    <property type="match status" value="1"/>
</dbReference>
<evidence type="ECO:0000259" key="10">
    <source>
        <dbReference type="Pfam" id="PF00294"/>
    </source>
</evidence>
<feature type="domain" description="Carbohydrate kinase PfkB" evidence="10">
    <location>
        <begin position="2"/>
        <end position="286"/>
    </location>
</feature>
<dbReference type="GO" id="GO:0005524">
    <property type="term" value="F:ATP binding"/>
    <property type="evidence" value="ECO:0007669"/>
    <property type="project" value="UniProtKB-UniRule"/>
</dbReference>
<dbReference type="InterPro" id="IPR011611">
    <property type="entry name" value="PfkB_dom"/>
</dbReference>
<feature type="binding site" evidence="9">
    <location>
        <position position="244"/>
    </location>
    <ligand>
        <name>substrate</name>
    </ligand>
</feature>
<dbReference type="EC" id="2.7.1.15" evidence="9"/>
<feature type="binding site" evidence="9">
    <location>
        <position position="280"/>
    </location>
    <ligand>
        <name>K(+)</name>
        <dbReference type="ChEBI" id="CHEBI:29103"/>
    </ligand>
</feature>
<feature type="binding site" evidence="9">
    <location>
        <position position="275"/>
    </location>
    <ligand>
        <name>K(+)</name>
        <dbReference type="ChEBI" id="CHEBI:29103"/>
    </ligand>
</feature>
<dbReference type="AlphaFoldDB" id="A0A916ZF39"/>
<gene>
    <name evidence="9 11" type="primary">rbsK</name>
    <name evidence="11" type="ORF">GCM10011390_08180</name>
</gene>
<comment type="subcellular location">
    <subcellularLocation>
        <location evidence="9">Cytoplasm</location>
    </subcellularLocation>
</comment>
<evidence type="ECO:0000256" key="4">
    <source>
        <dbReference type="ARBA" id="ARBA00022777"/>
    </source>
</evidence>
<comment type="subunit">
    <text evidence="9">Homodimer.</text>
</comment>